<protein>
    <submittedName>
        <fullName evidence="2">Uncharacterized protein</fullName>
    </submittedName>
</protein>
<gene>
    <name evidence="2" type="ORF">LCGC14_2037440</name>
</gene>
<keyword evidence="1" id="KW-1133">Transmembrane helix</keyword>
<organism evidence="2">
    <name type="scientific">marine sediment metagenome</name>
    <dbReference type="NCBI Taxonomy" id="412755"/>
    <lineage>
        <taxon>unclassified sequences</taxon>
        <taxon>metagenomes</taxon>
        <taxon>ecological metagenomes</taxon>
    </lineage>
</organism>
<comment type="caution">
    <text evidence="2">The sequence shown here is derived from an EMBL/GenBank/DDBJ whole genome shotgun (WGS) entry which is preliminary data.</text>
</comment>
<dbReference type="AlphaFoldDB" id="A0A0F9H6B5"/>
<proteinExistence type="predicted"/>
<accession>A0A0F9H6B5</accession>
<keyword evidence="1" id="KW-0812">Transmembrane</keyword>
<feature type="transmembrane region" description="Helical" evidence="1">
    <location>
        <begin position="12"/>
        <end position="29"/>
    </location>
</feature>
<feature type="non-terminal residue" evidence="2">
    <location>
        <position position="234"/>
    </location>
</feature>
<reference evidence="2" key="1">
    <citation type="journal article" date="2015" name="Nature">
        <title>Complex archaea that bridge the gap between prokaryotes and eukaryotes.</title>
        <authorList>
            <person name="Spang A."/>
            <person name="Saw J.H."/>
            <person name="Jorgensen S.L."/>
            <person name="Zaremba-Niedzwiedzka K."/>
            <person name="Martijn J."/>
            <person name="Lind A.E."/>
            <person name="van Eijk R."/>
            <person name="Schleper C."/>
            <person name="Guy L."/>
            <person name="Ettema T.J."/>
        </authorList>
    </citation>
    <scope>NUCLEOTIDE SEQUENCE</scope>
</reference>
<keyword evidence="1" id="KW-0472">Membrane</keyword>
<evidence type="ECO:0000313" key="2">
    <source>
        <dbReference type="EMBL" id="KKL77185.1"/>
    </source>
</evidence>
<name>A0A0F9H6B5_9ZZZZ</name>
<dbReference type="EMBL" id="LAZR01023826">
    <property type="protein sequence ID" value="KKL77185.1"/>
    <property type="molecule type" value="Genomic_DNA"/>
</dbReference>
<evidence type="ECO:0000256" key="1">
    <source>
        <dbReference type="SAM" id="Phobius"/>
    </source>
</evidence>
<sequence>MNPNLTKIINGGVITIILVLSLFTLTWDFDKEESSLYRDGDLLAKHRWEVDAQRTYINKNSWYRTNIMCPKIIKDGGYETPTRCYYAPDTYQMLSRSIKNTDLNINEFTVYRNTPHYKYGTRGSYAGFLEEIFKFEQTKSELEFPKQYNIKWEPKDTRNYKLVWRVWKLVNLSLPDGEYHNCVYNPYGVKIDLKGDCSRLEKAVVKDNSIFFYFNPEKGTQYMDVSLVDPVVDI</sequence>